<dbReference type="GO" id="GO:0016020">
    <property type="term" value="C:membrane"/>
    <property type="evidence" value="ECO:0007669"/>
    <property type="project" value="UniProtKB-SubCell"/>
</dbReference>
<evidence type="ECO:0000256" key="1">
    <source>
        <dbReference type="ARBA" id="ARBA00004141"/>
    </source>
</evidence>
<evidence type="ECO:0000256" key="5">
    <source>
        <dbReference type="SAM" id="Phobius"/>
    </source>
</evidence>
<protein>
    <submittedName>
        <fullName evidence="7">O-antigen ligase family protein</fullName>
    </submittedName>
</protein>
<dbReference type="PANTHER" id="PTHR37422">
    <property type="entry name" value="TEICHURONIC ACID BIOSYNTHESIS PROTEIN TUAE"/>
    <property type="match status" value="1"/>
</dbReference>
<feature type="transmembrane region" description="Helical" evidence="5">
    <location>
        <begin position="66"/>
        <end position="84"/>
    </location>
</feature>
<dbReference type="GO" id="GO:0016874">
    <property type="term" value="F:ligase activity"/>
    <property type="evidence" value="ECO:0007669"/>
    <property type="project" value="UniProtKB-KW"/>
</dbReference>
<dbReference type="KEGG" id="qso:IRL76_09020"/>
<feature type="transmembrane region" description="Helical" evidence="5">
    <location>
        <begin position="364"/>
        <end position="387"/>
    </location>
</feature>
<proteinExistence type="predicted"/>
<dbReference type="InterPro" id="IPR007016">
    <property type="entry name" value="O-antigen_ligase-rel_domated"/>
</dbReference>
<feature type="transmembrane region" description="Helical" evidence="5">
    <location>
        <begin position="119"/>
        <end position="138"/>
    </location>
</feature>
<evidence type="ECO:0000256" key="4">
    <source>
        <dbReference type="ARBA" id="ARBA00023136"/>
    </source>
</evidence>
<keyword evidence="4 5" id="KW-0472">Membrane</keyword>
<keyword evidence="3 5" id="KW-1133">Transmembrane helix</keyword>
<feature type="transmembrane region" description="Helical" evidence="5">
    <location>
        <begin position="399"/>
        <end position="417"/>
    </location>
</feature>
<sequence>MTGLHKRLPQTRHGWVVAAYVAIAMVLGGGGSPSAAAEILVQIGFAACVIAWVFWAGETRRLPKQIVWIAALIVGLPILQLVPLPPSLWKALPGRELFAGSLELVGAESGWQPLSVAPFNTLASLLALIPVAGTMLAVSTLRSADRRAVTLLIGLLALAGSALGVLQMAGGPGAFRLYEVSHDFWLTAFHASRNSAADALLIGSLALTAWVATTTGRRPLFRGDLGLLLLFQAFLLLALVLTGSRAGIGLLPLVLLVEFLMLRSVGLARQLSAGMAALGGLVAAVAVTATTLSGNPRIDAVLARFDASRDFRSELWQDTVTAIGHYWPAGSGLGTFTRVFLPVERAQVLDDLFPNRVHNDFLEFLLEAGVLAPLLLAAVLALILPLARKAWSRGTADRPMVLLSFGILMVIGLHSLVDYPLRNMALASLAGVAVGLLGALSRVSGDHRRMDAENDGSQLGFTQHA</sequence>
<evidence type="ECO:0000259" key="6">
    <source>
        <dbReference type="Pfam" id="PF04932"/>
    </source>
</evidence>
<organism evidence="7 8">
    <name type="scientific">Qipengyuania soli</name>
    <dbReference type="NCBI Taxonomy" id="2782568"/>
    <lineage>
        <taxon>Bacteria</taxon>
        <taxon>Pseudomonadati</taxon>
        <taxon>Pseudomonadota</taxon>
        <taxon>Alphaproteobacteria</taxon>
        <taxon>Sphingomonadales</taxon>
        <taxon>Erythrobacteraceae</taxon>
        <taxon>Qipengyuania</taxon>
    </lineage>
</organism>
<gene>
    <name evidence="7" type="ORF">IRL76_09020</name>
</gene>
<feature type="transmembrane region" description="Helical" evidence="5">
    <location>
        <begin position="423"/>
        <end position="440"/>
    </location>
</feature>
<keyword evidence="8" id="KW-1185">Reference proteome</keyword>
<dbReference type="Proteomes" id="UP000594459">
    <property type="component" value="Chromosome"/>
</dbReference>
<dbReference type="Pfam" id="PF04932">
    <property type="entry name" value="Wzy_C"/>
    <property type="match status" value="1"/>
</dbReference>
<evidence type="ECO:0000256" key="2">
    <source>
        <dbReference type="ARBA" id="ARBA00022692"/>
    </source>
</evidence>
<evidence type="ECO:0000313" key="7">
    <source>
        <dbReference type="EMBL" id="QPC98029.1"/>
    </source>
</evidence>
<feature type="transmembrane region" description="Helical" evidence="5">
    <location>
        <begin position="248"/>
        <end position="266"/>
    </location>
</feature>
<feature type="transmembrane region" description="Helical" evidence="5">
    <location>
        <begin position="225"/>
        <end position="242"/>
    </location>
</feature>
<comment type="subcellular location">
    <subcellularLocation>
        <location evidence="1">Membrane</location>
        <topology evidence="1">Multi-pass membrane protein</topology>
    </subcellularLocation>
</comment>
<dbReference type="PANTHER" id="PTHR37422:SF13">
    <property type="entry name" value="LIPOPOLYSACCHARIDE BIOSYNTHESIS PROTEIN PA4999-RELATED"/>
    <property type="match status" value="1"/>
</dbReference>
<feature type="domain" description="O-antigen ligase-related" evidence="6">
    <location>
        <begin position="233"/>
        <end position="376"/>
    </location>
</feature>
<name>A0A7S8ITN5_9SPHN</name>
<feature type="transmembrane region" description="Helical" evidence="5">
    <location>
        <begin position="12"/>
        <end position="29"/>
    </location>
</feature>
<feature type="transmembrane region" description="Helical" evidence="5">
    <location>
        <begin position="150"/>
        <end position="175"/>
    </location>
</feature>
<dbReference type="EMBL" id="CP064654">
    <property type="protein sequence ID" value="QPC98029.1"/>
    <property type="molecule type" value="Genomic_DNA"/>
</dbReference>
<evidence type="ECO:0000256" key="3">
    <source>
        <dbReference type="ARBA" id="ARBA00022989"/>
    </source>
</evidence>
<dbReference type="InterPro" id="IPR051533">
    <property type="entry name" value="WaaL-like"/>
</dbReference>
<accession>A0A7S8ITN5</accession>
<keyword evidence="2 5" id="KW-0812">Transmembrane</keyword>
<feature type="transmembrane region" description="Helical" evidence="5">
    <location>
        <begin position="195"/>
        <end position="213"/>
    </location>
</feature>
<feature type="transmembrane region" description="Helical" evidence="5">
    <location>
        <begin position="35"/>
        <end position="54"/>
    </location>
</feature>
<dbReference type="RefSeq" id="WP_200981039.1">
    <property type="nucleotide sequence ID" value="NZ_CP064654.1"/>
</dbReference>
<keyword evidence="7" id="KW-0436">Ligase</keyword>
<evidence type="ECO:0000313" key="8">
    <source>
        <dbReference type="Proteomes" id="UP000594459"/>
    </source>
</evidence>
<feature type="transmembrane region" description="Helical" evidence="5">
    <location>
        <begin position="273"/>
        <end position="292"/>
    </location>
</feature>
<dbReference type="AlphaFoldDB" id="A0A7S8ITN5"/>
<reference evidence="7 8" key="1">
    <citation type="submission" date="2020-11" db="EMBL/GenBank/DDBJ databases">
        <title>The genome sequence of Erythrobacter sp. 6D36.</title>
        <authorList>
            <person name="Liu Y."/>
        </authorList>
    </citation>
    <scope>NUCLEOTIDE SEQUENCE [LARGE SCALE GENOMIC DNA]</scope>
    <source>
        <strain evidence="7 8">6D36</strain>
    </source>
</reference>